<dbReference type="InterPro" id="IPR052168">
    <property type="entry name" value="Cytochrome_b561_oxidase"/>
</dbReference>
<dbReference type="SUPFAM" id="SSF81342">
    <property type="entry name" value="Transmembrane di-heme cytochromes"/>
    <property type="match status" value="1"/>
</dbReference>
<dbReference type="RefSeq" id="WP_062020879.1">
    <property type="nucleotide sequence ID" value="NZ_BEWO01000035.1"/>
</dbReference>
<keyword evidence="4" id="KW-1003">Cell membrane</keyword>
<keyword evidence="3" id="KW-0813">Transport</keyword>
<evidence type="ECO:0000256" key="7">
    <source>
        <dbReference type="ARBA" id="ARBA00022723"/>
    </source>
</evidence>
<reference evidence="16" key="1">
    <citation type="journal article" date="2019" name="Int. J. Syst. Evol. Microbiol.">
        <title>The Global Catalogue of Microorganisms (GCM) 10K type strain sequencing project: providing services to taxonomists for standard genome sequencing and annotation.</title>
        <authorList>
            <consortium name="The Broad Institute Genomics Platform"/>
            <consortium name="The Broad Institute Genome Sequencing Center for Infectious Disease"/>
            <person name="Wu L."/>
            <person name="Ma J."/>
        </authorList>
    </citation>
    <scope>NUCLEOTIDE SEQUENCE [LARGE SCALE GENOMIC DNA]</scope>
    <source>
        <strain evidence="16">NBRC 3271</strain>
    </source>
</reference>
<evidence type="ECO:0000256" key="1">
    <source>
        <dbReference type="ARBA" id="ARBA00001970"/>
    </source>
</evidence>
<comment type="cofactor">
    <cofactor evidence="1">
        <name>heme b</name>
        <dbReference type="ChEBI" id="CHEBI:60344"/>
    </cofactor>
</comment>
<feature type="domain" description="Cytochrome b561 bacterial/Ni-hydrogenase" evidence="14">
    <location>
        <begin position="13"/>
        <end position="180"/>
    </location>
</feature>
<keyword evidence="9 13" id="KW-1133">Transmembrane helix</keyword>
<keyword evidence="16" id="KW-1185">Reference proteome</keyword>
<comment type="subcellular location">
    <subcellularLocation>
        <location evidence="2">Cell membrane</location>
        <topology evidence="2">Multi-pass membrane protein</topology>
    </subcellularLocation>
</comment>
<evidence type="ECO:0000256" key="8">
    <source>
        <dbReference type="ARBA" id="ARBA00022982"/>
    </source>
</evidence>
<dbReference type="InterPro" id="IPR016174">
    <property type="entry name" value="Di-haem_cyt_TM"/>
</dbReference>
<keyword evidence="7" id="KW-0479">Metal-binding</keyword>
<dbReference type="EMBL" id="BSNT01000052">
    <property type="protein sequence ID" value="GLQ59700.1"/>
    <property type="molecule type" value="Genomic_DNA"/>
</dbReference>
<feature type="transmembrane region" description="Helical" evidence="13">
    <location>
        <begin position="148"/>
        <end position="171"/>
    </location>
</feature>
<comment type="similarity">
    <text evidence="12">Belongs to the cytochrome b561 family.</text>
</comment>
<feature type="transmembrane region" description="Helical" evidence="13">
    <location>
        <begin position="47"/>
        <end position="69"/>
    </location>
</feature>
<feature type="transmembrane region" description="Helical" evidence="13">
    <location>
        <begin position="20"/>
        <end position="41"/>
    </location>
</feature>
<keyword evidence="6 13" id="KW-0812">Transmembrane</keyword>
<evidence type="ECO:0000256" key="11">
    <source>
        <dbReference type="ARBA" id="ARBA00023136"/>
    </source>
</evidence>
<keyword evidence="8" id="KW-0249">Electron transport</keyword>
<evidence type="ECO:0000256" key="10">
    <source>
        <dbReference type="ARBA" id="ARBA00023004"/>
    </source>
</evidence>
<evidence type="ECO:0000256" key="12">
    <source>
        <dbReference type="ARBA" id="ARBA00037975"/>
    </source>
</evidence>
<evidence type="ECO:0000256" key="5">
    <source>
        <dbReference type="ARBA" id="ARBA00022617"/>
    </source>
</evidence>
<proteinExistence type="inferred from homology"/>
<organism evidence="15 16">
    <name type="scientific">Gluconobacter japonicus</name>
    <dbReference type="NCBI Taxonomy" id="376620"/>
    <lineage>
        <taxon>Bacteria</taxon>
        <taxon>Pseudomonadati</taxon>
        <taxon>Pseudomonadota</taxon>
        <taxon>Alphaproteobacteria</taxon>
        <taxon>Acetobacterales</taxon>
        <taxon>Acetobacteraceae</taxon>
        <taxon>Gluconobacter</taxon>
    </lineage>
</organism>
<gene>
    <name evidence="15" type="ORF">GCM10010937_15030</name>
</gene>
<keyword evidence="11 13" id="KW-0472">Membrane</keyword>
<dbReference type="PANTHER" id="PTHR30529:SF1">
    <property type="entry name" value="CYTOCHROME B561 HOMOLOG 2"/>
    <property type="match status" value="1"/>
</dbReference>
<name>A0ABQ5WI66_GLUJA</name>
<dbReference type="PANTHER" id="PTHR30529">
    <property type="entry name" value="CYTOCHROME B561"/>
    <property type="match status" value="1"/>
</dbReference>
<evidence type="ECO:0000313" key="15">
    <source>
        <dbReference type="EMBL" id="GLQ59700.1"/>
    </source>
</evidence>
<dbReference type="Proteomes" id="UP001156613">
    <property type="component" value="Unassembled WGS sequence"/>
</dbReference>
<dbReference type="InterPro" id="IPR011577">
    <property type="entry name" value="Cyt_b561_bac/Ni-Hgenase"/>
</dbReference>
<keyword evidence="10" id="KW-0408">Iron</keyword>
<evidence type="ECO:0000313" key="16">
    <source>
        <dbReference type="Proteomes" id="UP001156613"/>
    </source>
</evidence>
<evidence type="ECO:0000256" key="2">
    <source>
        <dbReference type="ARBA" id="ARBA00004651"/>
    </source>
</evidence>
<keyword evidence="5" id="KW-0349">Heme</keyword>
<evidence type="ECO:0000256" key="9">
    <source>
        <dbReference type="ARBA" id="ARBA00022989"/>
    </source>
</evidence>
<dbReference type="Pfam" id="PF01292">
    <property type="entry name" value="Ni_hydr_CYTB"/>
    <property type="match status" value="1"/>
</dbReference>
<evidence type="ECO:0000256" key="4">
    <source>
        <dbReference type="ARBA" id="ARBA00022475"/>
    </source>
</evidence>
<evidence type="ECO:0000256" key="3">
    <source>
        <dbReference type="ARBA" id="ARBA00022448"/>
    </source>
</evidence>
<evidence type="ECO:0000259" key="14">
    <source>
        <dbReference type="Pfam" id="PF01292"/>
    </source>
</evidence>
<evidence type="ECO:0000256" key="6">
    <source>
        <dbReference type="ARBA" id="ARBA00022692"/>
    </source>
</evidence>
<feature type="transmembrane region" description="Helical" evidence="13">
    <location>
        <begin position="89"/>
        <end position="112"/>
    </location>
</feature>
<sequence>MPDAMPDITYTQRYDRPTVALHWATAFLVLFQFVLGESWGWPAKPVHHLMVVAHLTAGILLTAIMGFRIAWRLTKGRQLSYLLRPLDRFFAMGVEYTLYVLLLAEIVLGYLWRWGAGQTMSFFGLLMPSPFTRFSAPFLHGIQTIHHWNAWLIVAIASGHGMAAIFHQVILKDRVLGRMMLRGDQGANPLFTQNP</sequence>
<protein>
    <submittedName>
        <fullName evidence="15">Cytochrome b</fullName>
    </submittedName>
</protein>
<accession>A0ABQ5WI66</accession>
<comment type="caution">
    <text evidence="15">The sequence shown here is derived from an EMBL/GenBank/DDBJ whole genome shotgun (WGS) entry which is preliminary data.</text>
</comment>
<dbReference type="Gene3D" id="1.20.950.20">
    <property type="entry name" value="Transmembrane di-heme cytochromes, Chain C"/>
    <property type="match status" value="1"/>
</dbReference>
<evidence type="ECO:0000256" key="13">
    <source>
        <dbReference type="SAM" id="Phobius"/>
    </source>
</evidence>